<dbReference type="OrthoDB" id="850243at2"/>
<protein>
    <recommendedName>
        <fullName evidence="1">DUF1543 domain-containing protein</fullName>
    </recommendedName>
</protein>
<reference evidence="2 3" key="1">
    <citation type="submission" date="2015-01" db="EMBL/GenBank/DDBJ databases">
        <title>Draft genome sequence of Pedobacter sp. NL19 isolated from sludge of an effluent treatment pond in an abandoned uranium mine.</title>
        <authorList>
            <person name="Santos T."/>
            <person name="Caetano T."/>
            <person name="Covas C."/>
            <person name="Cruz A."/>
            <person name="Mendo S."/>
        </authorList>
    </citation>
    <scope>NUCLEOTIDE SEQUENCE [LARGE SCALE GENOMIC DNA]</scope>
    <source>
        <strain evidence="2 3">NL19</strain>
    </source>
</reference>
<proteinExistence type="predicted"/>
<dbReference type="InterPro" id="IPR011440">
    <property type="entry name" value="DUF1543"/>
</dbReference>
<dbReference type="Proteomes" id="UP000032049">
    <property type="component" value="Unassembled WGS sequence"/>
</dbReference>
<sequence length="186" mass="20949">MKSLKLYQLLLGCKPAGRNTEQHDVFFAVGTCLKDLEQEILNFWPEANGKIHLDAWREVTAVEGFSIQVVEKDKASEPSPNALFFLNLGGYKPDEFDELHYRMLLIGAGKAEVIKKAKESAFFLHTGFEGAPSHIDDKYGVDVDDIFEIEDVLPAGIKENYKIVISPAETTFKDEIHLGYFPLKNL</sequence>
<name>A0A0D0GCB9_9SPHI</name>
<accession>A0A0D0GCB9</accession>
<evidence type="ECO:0000313" key="3">
    <source>
        <dbReference type="Proteomes" id="UP000032049"/>
    </source>
</evidence>
<dbReference type="EMBL" id="JXRA01000120">
    <property type="protein sequence ID" value="KIO74967.1"/>
    <property type="molecule type" value="Genomic_DNA"/>
</dbReference>
<dbReference type="RefSeq" id="WP_041886181.1">
    <property type="nucleotide sequence ID" value="NZ_CP157278.1"/>
</dbReference>
<evidence type="ECO:0000259" key="1">
    <source>
        <dbReference type="Pfam" id="PF07566"/>
    </source>
</evidence>
<feature type="domain" description="DUF1543" evidence="1">
    <location>
        <begin position="18"/>
        <end position="69"/>
    </location>
</feature>
<evidence type="ECO:0000313" key="2">
    <source>
        <dbReference type="EMBL" id="KIO74967.1"/>
    </source>
</evidence>
<dbReference type="STRING" id="1503925.TH53_23210"/>
<gene>
    <name evidence="2" type="ORF">TH53_23210</name>
</gene>
<organism evidence="2 3">
    <name type="scientific">Pedobacter lusitanus</name>
    <dbReference type="NCBI Taxonomy" id="1503925"/>
    <lineage>
        <taxon>Bacteria</taxon>
        <taxon>Pseudomonadati</taxon>
        <taxon>Bacteroidota</taxon>
        <taxon>Sphingobacteriia</taxon>
        <taxon>Sphingobacteriales</taxon>
        <taxon>Sphingobacteriaceae</taxon>
        <taxon>Pedobacter</taxon>
    </lineage>
</organism>
<comment type="caution">
    <text evidence="2">The sequence shown here is derived from an EMBL/GenBank/DDBJ whole genome shotgun (WGS) entry which is preliminary data.</text>
</comment>
<dbReference type="Gene3D" id="3.10.20.10">
    <property type="match status" value="2"/>
</dbReference>
<dbReference type="Pfam" id="PF07566">
    <property type="entry name" value="DUF1543"/>
    <property type="match status" value="1"/>
</dbReference>
<dbReference type="AlphaFoldDB" id="A0A0D0GCB9"/>
<keyword evidence="3" id="KW-1185">Reference proteome</keyword>